<comment type="caution">
    <text evidence="1">The sequence shown here is derived from an EMBL/GenBank/DDBJ whole genome shotgun (WGS) entry which is preliminary data.</text>
</comment>
<reference evidence="1" key="2">
    <citation type="submission" date="2021-01" db="EMBL/GenBank/DDBJ databases">
        <authorList>
            <person name="Schikora-Tamarit M.A."/>
        </authorList>
    </citation>
    <scope>NUCLEOTIDE SEQUENCE</scope>
    <source>
        <strain evidence="1">CBS2887</strain>
    </source>
</reference>
<gene>
    <name evidence="1" type="ORF">WICPIJ_001185</name>
</gene>
<reference evidence="1" key="1">
    <citation type="journal article" date="2021" name="Open Biol.">
        <title>Shared evolutionary footprints suggest mitochondrial oxidative damage underlies multiple complex I losses in fungi.</title>
        <authorList>
            <person name="Schikora-Tamarit M.A."/>
            <person name="Marcet-Houben M."/>
            <person name="Nosek J."/>
            <person name="Gabaldon T."/>
        </authorList>
    </citation>
    <scope>NUCLEOTIDE SEQUENCE</scope>
    <source>
        <strain evidence="1">CBS2887</strain>
    </source>
</reference>
<proteinExistence type="predicted"/>
<organism evidence="1 2">
    <name type="scientific">Wickerhamomyces pijperi</name>
    <name type="common">Yeast</name>
    <name type="synonym">Pichia pijperi</name>
    <dbReference type="NCBI Taxonomy" id="599730"/>
    <lineage>
        <taxon>Eukaryota</taxon>
        <taxon>Fungi</taxon>
        <taxon>Dikarya</taxon>
        <taxon>Ascomycota</taxon>
        <taxon>Saccharomycotina</taxon>
        <taxon>Saccharomycetes</taxon>
        <taxon>Phaffomycetales</taxon>
        <taxon>Wickerhamomycetaceae</taxon>
        <taxon>Wickerhamomyces</taxon>
    </lineage>
</organism>
<keyword evidence="2" id="KW-1185">Reference proteome</keyword>
<name>A0A9P8QDT6_WICPI</name>
<accession>A0A9P8QDT6</accession>
<protein>
    <submittedName>
        <fullName evidence="1">Uncharacterized protein</fullName>
    </submittedName>
</protein>
<evidence type="ECO:0000313" key="1">
    <source>
        <dbReference type="EMBL" id="KAH3687810.1"/>
    </source>
</evidence>
<evidence type="ECO:0000313" key="2">
    <source>
        <dbReference type="Proteomes" id="UP000774326"/>
    </source>
</evidence>
<sequence>MEPGFLLDLSSPNSNLNGLLTIFLQLLSFKALVGPSSSLKSIKANPLHLPVSSKVAILILIISPQCWKCSVSDSLVVSNDKLPTNKIRDGGFLDNGAPSSLAGLPSKESEFLINKFLPFNWDSDKEITVSLWAAVVKSM</sequence>
<dbReference type="AlphaFoldDB" id="A0A9P8QDT6"/>
<dbReference type="EMBL" id="JAEUBG010000610">
    <property type="protein sequence ID" value="KAH3687810.1"/>
    <property type="molecule type" value="Genomic_DNA"/>
</dbReference>
<dbReference type="Proteomes" id="UP000774326">
    <property type="component" value="Unassembled WGS sequence"/>
</dbReference>